<name>A0ABW2QZK0_9NEIS</name>
<dbReference type="EMBL" id="JBHTBQ010000033">
    <property type="protein sequence ID" value="MFC7421112.1"/>
    <property type="molecule type" value="Genomic_DNA"/>
</dbReference>
<accession>A0ABW2QZK0</accession>
<reference evidence="2" key="1">
    <citation type="journal article" date="2019" name="Int. J. Syst. Evol. Microbiol.">
        <title>The Global Catalogue of Microorganisms (GCM) 10K type strain sequencing project: providing services to taxonomists for standard genome sequencing and annotation.</title>
        <authorList>
            <consortium name="The Broad Institute Genomics Platform"/>
            <consortium name="The Broad Institute Genome Sequencing Center for Infectious Disease"/>
            <person name="Wu L."/>
            <person name="Ma J."/>
        </authorList>
    </citation>
    <scope>NUCLEOTIDE SEQUENCE [LARGE SCALE GENOMIC DNA]</scope>
    <source>
        <strain evidence="2">CCUG 62945</strain>
    </source>
</reference>
<evidence type="ECO:0000313" key="2">
    <source>
        <dbReference type="Proteomes" id="UP001596473"/>
    </source>
</evidence>
<protein>
    <recommendedName>
        <fullName evidence="3">Glycosyltransferase family 1 protein</fullName>
    </recommendedName>
</protein>
<keyword evidence="2" id="KW-1185">Reference proteome</keyword>
<evidence type="ECO:0008006" key="3">
    <source>
        <dbReference type="Google" id="ProtNLM"/>
    </source>
</evidence>
<gene>
    <name evidence="1" type="ORF">ACFQNF_14700</name>
</gene>
<dbReference type="RefSeq" id="WP_380188688.1">
    <property type="nucleotide sequence ID" value="NZ_JBHTBQ010000033.1"/>
</dbReference>
<dbReference type="Proteomes" id="UP001596473">
    <property type="component" value="Unassembled WGS sequence"/>
</dbReference>
<proteinExistence type="predicted"/>
<evidence type="ECO:0000313" key="1">
    <source>
        <dbReference type="EMBL" id="MFC7421112.1"/>
    </source>
</evidence>
<organism evidence="1 2">
    <name type="scientific">Iodobacter arcticus</name>
    <dbReference type="NCBI Taxonomy" id="590593"/>
    <lineage>
        <taxon>Bacteria</taxon>
        <taxon>Pseudomonadati</taxon>
        <taxon>Pseudomonadota</taxon>
        <taxon>Betaproteobacteria</taxon>
        <taxon>Neisseriales</taxon>
        <taxon>Chitinibacteraceae</taxon>
        <taxon>Iodobacter</taxon>
    </lineage>
</organism>
<comment type="caution">
    <text evidence="1">The sequence shown here is derived from an EMBL/GenBank/DDBJ whole genome shotgun (WGS) entry which is preliminary data.</text>
</comment>
<sequence>MNPIAQLFAGIANPDLPAQQVSEYMRFAQSDTFFHLAAAKAARISQIKANFAQRGFNQVYLSANLAGFSCTIDGLKVDILPKDFFIATDAQSFADKQAQLEGCIIIINNNDVGTPALKAAYASFFEVCTNSCFIAWDWDNHHWLDVSTFLAAHTDIYTPAHHENLYLLSRYNWLIAGPVYCSSVQWSGLFLKENLPYILSADRSEAPLGMHIPYAQFSFRIQMISTLNKHYPSIGFSSHSFHERSPLDRLKEWTAHTSHWIAPVLNDVPIRIFDALITGGIPIVPASLQFLPPVALIPREHIVFYSPADIIDPQAVVARANTLFKKGGEEGRLARHQLALKQFHGDYSVRQMLSFATETLDIHFPGTINH</sequence>